<proteinExistence type="predicted"/>
<protein>
    <submittedName>
        <fullName evidence="1">Uncharacterized protein</fullName>
    </submittedName>
</protein>
<dbReference type="AlphaFoldDB" id="A0A2P2J4D7"/>
<sequence>MRCPWWPNLAATAIEEIFMRYYCWPTIAATAIGETCFRRTER</sequence>
<dbReference type="EMBL" id="GGEC01007822">
    <property type="protein sequence ID" value="MBW88305.1"/>
    <property type="molecule type" value="Transcribed_RNA"/>
</dbReference>
<organism evidence="1">
    <name type="scientific">Rhizophora mucronata</name>
    <name type="common">Asiatic mangrove</name>
    <dbReference type="NCBI Taxonomy" id="61149"/>
    <lineage>
        <taxon>Eukaryota</taxon>
        <taxon>Viridiplantae</taxon>
        <taxon>Streptophyta</taxon>
        <taxon>Embryophyta</taxon>
        <taxon>Tracheophyta</taxon>
        <taxon>Spermatophyta</taxon>
        <taxon>Magnoliopsida</taxon>
        <taxon>eudicotyledons</taxon>
        <taxon>Gunneridae</taxon>
        <taxon>Pentapetalae</taxon>
        <taxon>rosids</taxon>
        <taxon>fabids</taxon>
        <taxon>Malpighiales</taxon>
        <taxon>Rhizophoraceae</taxon>
        <taxon>Rhizophora</taxon>
    </lineage>
</organism>
<name>A0A2P2J4D7_RHIMU</name>
<reference evidence="1" key="1">
    <citation type="submission" date="2018-02" db="EMBL/GenBank/DDBJ databases">
        <title>Rhizophora mucronata_Transcriptome.</title>
        <authorList>
            <person name="Meera S.P."/>
            <person name="Sreeshan A."/>
            <person name="Augustine A."/>
        </authorList>
    </citation>
    <scope>NUCLEOTIDE SEQUENCE</scope>
    <source>
        <tissue evidence="1">Leaf</tissue>
    </source>
</reference>
<evidence type="ECO:0000313" key="1">
    <source>
        <dbReference type="EMBL" id="MBW88305.1"/>
    </source>
</evidence>
<accession>A0A2P2J4D7</accession>